<protein>
    <recommendedName>
        <fullName evidence="5">HAT C-terminal dimerisation domain-containing protein</fullName>
    </recommendedName>
</protein>
<accession>A0A2C9W1F9</accession>
<feature type="compositionally biased region" description="Basic and acidic residues" evidence="1">
    <location>
        <begin position="300"/>
        <end position="316"/>
    </location>
</feature>
<reference evidence="4" key="1">
    <citation type="submission" date="2016-02" db="EMBL/GenBank/DDBJ databases">
        <title>WGS assembly of Manihot esculenta.</title>
        <authorList>
            <person name="Bredeson J.V."/>
            <person name="Prochnik S.E."/>
            <person name="Lyons J.B."/>
            <person name="Schmutz J."/>
            <person name="Grimwood J."/>
            <person name="Vrebalov J."/>
            <person name="Bart R.S."/>
            <person name="Amuge T."/>
            <person name="Ferguson M.E."/>
            <person name="Green R."/>
            <person name="Putnam N."/>
            <person name="Stites J."/>
            <person name="Rounsley S."/>
            <person name="Rokhsar D.S."/>
        </authorList>
    </citation>
    <scope>NUCLEOTIDE SEQUENCE [LARGE SCALE GENOMIC DNA]</scope>
    <source>
        <tissue evidence="4">Leaf</tissue>
    </source>
</reference>
<dbReference type="InterPro" id="IPR012337">
    <property type="entry name" value="RNaseH-like_sf"/>
</dbReference>
<feature type="compositionally biased region" description="Basic and acidic residues" evidence="1">
    <location>
        <begin position="344"/>
        <end position="356"/>
    </location>
</feature>
<dbReference type="Pfam" id="PF05699">
    <property type="entry name" value="Dimer_Tnp_hAT"/>
    <property type="match status" value="1"/>
</dbReference>
<sequence length="531" mass="60878">MSQDPFACNLTKPLKEKDCFLVLAIAVVIDPRFKMTLIEFSFFRIFGEDAGMWIKIVDDGIHELFLEYLAPNLSLLTSFMEAEDMVHPKEESPLDASSHTQEAPGPEVQEMHTQEETGQEVHTLEEWVQEVDTREELVQEVHTQEAPVQEMQTQEVPVQQEVPLQDADTQVPAEEVSAQETHTLKRMQVEDLSQVMHSQEVPAQEMHPPEMVAEVHSQELMSQEMHMSESHTQQHPPESQTHEMHLPESQAQEMHLPESQAQEMHPPELQALEMHPPESQTQEINTTDPQPQAMHLQEAQTHEMHSQDAQNHDVHSQEVQTNDFHSQELQDHGMHIQETEIHSIHSQEAQTHESLRQEAMSQEMHQQEFSQEMHQQEFSQEMHHHALSQEIQPCEGHHQDLPPVSIGDGLSDFGVYISEISNSQHMKSELDQYLEESLLPRVQEFVVLGWWQLNKLKYPTLSKMTADILLIPISTVDPDSVFDTGNKKIDSYGCSLRPVTLEALVCAKDWLQYAPSALSMETSNAIVKMEY</sequence>
<feature type="region of interest" description="Disordered" evidence="1">
    <location>
        <begin position="276"/>
        <end position="320"/>
    </location>
</feature>
<evidence type="ECO:0008006" key="5">
    <source>
        <dbReference type="Google" id="ProtNLM"/>
    </source>
</evidence>
<dbReference type="PANTHER" id="PTHR23272:SF15">
    <property type="entry name" value="ZINC FINGER BED DOMAIN-CONTAINING PROTEIN DAYSLEEPER-LIKE"/>
    <property type="match status" value="1"/>
</dbReference>
<dbReference type="GO" id="GO:0046983">
    <property type="term" value="F:protein dimerization activity"/>
    <property type="evidence" value="ECO:0007669"/>
    <property type="project" value="InterPro"/>
</dbReference>
<dbReference type="InterPro" id="IPR025525">
    <property type="entry name" value="hAT-like_transposase_RNase-H"/>
</dbReference>
<dbReference type="EMBL" id="CM004390">
    <property type="protein sequence ID" value="OAY52753.1"/>
    <property type="molecule type" value="Genomic_DNA"/>
</dbReference>
<evidence type="ECO:0000313" key="4">
    <source>
        <dbReference type="EMBL" id="OAY52753.1"/>
    </source>
</evidence>
<feature type="region of interest" description="Disordered" evidence="1">
    <location>
        <begin position="223"/>
        <end position="263"/>
    </location>
</feature>
<proteinExistence type="predicted"/>
<feature type="region of interest" description="Disordered" evidence="1">
    <location>
        <begin position="344"/>
        <end position="388"/>
    </location>
</feature>
<name>A0A2C9W1F9_MANES</name>
<evidence type="ECO:0000259" key="3">
    <source>
        <dbReference type="Pfam" id="PF14372"/>
    </source>
</evidence>
<dbReference type="InterPro" id="IPR008906">
    <property type="entry name" value="HATC_C_dom"/>
</dbReference>
<evidence type="ECO:0000256" key="1">
    <source>
        <dbReference type="SAM" id="MobiDB-lite"/>
    </source>
</evidence>
<organism evidence="4">
    <name type="scientific">Manihot esculenta</name>
    <name type="common">Cassava</name>
    <name type="synonym">Jatropha manihot</name>
    <dbReference type="NCBI Taxonomy" id="3983"/>
    <lineage>
        <taxon>Eukaryota</taxon>
        <taxon>Viridiplantae</taxon>
        <taxon>Streptophyta</taxon>
        <taxon>Embryophyta</taxon>
        <taxon>Tracheophyta</taxon>
        <taxon>Spermatophyta</taxon>
        <taxon>Magnoliopsida</taxon>
        <taxon>eudicotyledons</taxon>
        <taxon>Gunneridae</taxon>
        <taxon>Pentapetalae</taxon>
        <taxon>rosids</taxon>
        <taxon>fabids</taxon>
        <taxon>Malpighiales</taxon>
        <taxon>Euphorbiaceae</taxon>
        <taxon>Crotonoideae</taxon>
        <taxon>Manihoteae</taxon>
        <taxon>Manihot</taxon>
    </lineage>
</organism>
<dbReference type="SUPFAM" id="SSF53098">
    <property type="entry name" value="Ribonuclease H-like"/>
    <property type="match status" value="1"/>
</dbReference>
<dbReference type="GO" id="GO:0003677">
    <property type="term" value="F:DNA binding"/>
    <property type="evidence" value="ECO:0007669"/>
    <property type="project" value="InterPro"/>
</dbReference>
<feature type="domain" description="hAT-like transposase RNase-H fold" evidence="3">
    <location>
        <begin position="17"/>
        <end position="68"/>
    </location>
</feature>
<gene>
    <name evidence="4" type="ORF">MANES_04G108500</name>
</gene>
<feature type="compositionally biased region" description="Polar residues" evidence="1">
    <location>
        <begin position="359"/>
        <end position="379"/>
    </location>
</feature>
<evidence type="ECO:0000259" key="2">
    <source>
        <dbReference type="Pfam" id="PF05699"/>
    </source>
</evidence>
<feature type="compositionally biased region" description="Polar residues" evidence="1">
    <location>
        <begin position="278"/>
        <end position="290"/>
    </location>
</feature>
<feature type="domain" description="HAT C-terminal dimerisation" evidence="2">
    <location>
        <begin position="429"/>
        <end position="511"/>
    </location>
</feature>
<feature type="compositionally biased region" description="Polar residues" evidence="1">
    <location>
        <begin position="230"/>
        <end position="239"/>
    </location>
</feature>
<dbReference type="PANTHER" id="PTHR23272">
    <property type="entry name" value="BED FINGER-RELATED"/>
    <property type="match status" value="1"/>
</dbReference>
<dbReference type="Pfam" id="PF14372">
    <property type="entry name" value="hAT-like_RNase-H"/>
    <property type="match status" value="1"/>
</dbReference>
<dbReference type="AlphaFoldDB" id="A0A2C9W1F9"/>
<feature type="region of interest" description="Disordered" evidence="1">
    <location>
        <begin position="86"/>
        <end position="121"/>
    </location>
</feature>